<keyword evidence="2" id="KW-1185">Reference proteome</keyword>
<sequence>MPIIRLLDSEVKISRHEGVIATITIFKGLAPIDKLQKRMQAILDANPWVGARLISDRSDELAFTVPEVIDSTVPYFEVFDITKIMGSGCRIENLREMIHHDPDEDIVNKLYISSVDECIDQDKQLVKFSLIEDVNNNEFAIIFSMNHLVGDGTSYYQLLNMLSFDEEVESFEFERKLKFSRSKLDMGEKKCDIERHSFFKIINLAEVKRIKEDINKNLKQGWVSTHDVINSIYFSLVKPDLAIFPVNARPHLSYLNKNDVGNYIPVLTINSEGVLTAENIRESINKFIESPEDKDACTSIVGNPQARETKAALTSWVQSFKQLTFDEHCSFTVHHPLLPSFLIGDAMGDIDHGAVLFCLNDSTWALVGMSTHQEWLKDNVLFAN</sequence>
<proteinExistence type="predicted"/>
<evidence type="ECO:0000313" key="1">
    <source>
        <dbReference type="EMBL" id="GEM77087.1"/>
    </source>
</evidence>
<reference evidence="1 2" key="1">
    <citation type="submission" date="2019-07" db="EMBL/GenBank/DDBJ databases">
        <title>Whole genome shotgun sequence of Vibrio sagamiensis NBRC 104589.</title>
        <authorList>
            <person name="Hosoyama A."/>
            <person name="Uohara A."/>
            <person name="Ohji S."/>
            <person name="Ichikawa N."/>
        </authorList>
    </citation>
    <scope>NUCLEOTIDE SEQUENCE [LARGE SCALE GENOMIC DNA]</scope>
    <source>
        <strain evidence="1 2">NBRC 104589</strain>
    </source>
</reference>
<dbReference type="RefSeq" id="WP_039983619.1">
    <property type="nucleotide sequence ID" value="NZ_BAOJ01000244.1"/>
</dbReference>
<dbReference type="Proteomes" id="UP000321922">
    <property type="component" value="Unassembled WGS sequence"/>
</dbReference>
<dbReference type="OrthoDB" id="5906617at2"/>
<evidence type="ECO:0000313" key="2">
    <source>
        <dbReference type="Proteomes" id="UP000321922"/>
    </source>
</evidence>
<evidence type="ECO:0008006" key="3">
    <source>
        <dbReference type="Google" id="ProtNLM"/>
    </source>
</evidence>
<dbReference type="Gene3D" id="3.30.559.10">
    <property type="entry name" value="Chloramphenicol acetyltransferase-like domain"/>
    <property type="match status" value="1"/>
</dbReference>
<dbReference type="EMBL" id="BJXJ01000040">
    <property type="protein sequence ID" value="GEM77087.1"/>
    <property type="molecule type" value="Genomic_DNA"/>
</dbReference>
<accession>A0A511QIS8</accession>
<protein>
    <recommendedName>
        <fullName evidence="3">Condensation domain-containing protein</fullName>
    </recommendedName>
</protein>
<organism evidence="1 2">
    <name type="scientific">Vibrio sagamiensis NBRC 104589</name>
    <dbReference type="NCBI Taxonomy" id="1219064"/>
    <lineage>
        <taxon>Bacteria</taxon>
        <taxon>Pseudomonadati</taxon>
        <taxon>Pseudomonadota</taxon>
        <taxon>Gammaproteobacteria</taxon>
        <taxon>Vibrionales</taxon>
        <taxon>Vibrionaceae</taxon>
        <taxon>Vibrio</taxon>
    </lineage>
</organism>
<gene>
    <name evidence="1" type="ORF">VSA01S_31990</name>
</gene>
<name>A0A511QIS8_9VIBR</name>
<dbReference type="InterPro" id="IPR023213">
    <property type="entry name" value="CAT-like_dom_sf"/>
</dbReference>
<dbReference type="AlphaFoldDB" id="A0A511QIS8"/>
<comment type="caution">
    <text evidence="1">The sequence shown here is derived from an EMBL/GenBank/DDBJ whole genome shotgun (WGS) entry which is preliminary data.</text>
</comment>